<sequence length="102" mass="11710">MKKLRNISPGEVLQEEFLKPLNISQAKISKELGITPTRISEIINGNRRISADTAVRLSAFFGNSPKFWLGLQNDYEIENELIKNSFDLKQINRLKIGDFIKF</sequence>
<evidence type="ECO:0000313" key="4">
    <source>
        <dbReference type="Proteomes" id="UP000616201"/>
    </source>
</evidence>
<accession>A0A928USZ8</accession>
<comment type="caution">
    <text evidence="3">The sequence shown here is derived from an EMBL/GenBank/DDBJ whole genome shotgun (WGS) entry which is preliminary data.</text>
</comment>
<dbReference type="AlphaFoldDB" id="A0A928USZ8"/>
<reference evidence="3" key="1">
    <citation type="submission" date="2018-02" db="EMBL/GenBank/DDBJ databases">
        <authorList>
            <person name="Vasarhelyi B.M."/>
            <person name="Deshmukh S."/>
            <person name="Balint B."/>
            <person name="Kukolya J."/>
        </authorList>
    </citation>
    <scope>NUCLEOTIDE SEQUENCE</scope>
    <source>
        <strain evidence="3">KB22</strain>
    </source>
</reference>
<dbReference type="CDD" id="cd00093">
    <property type="entry name" value="HTH_XRE"/>
    <property type="match status" value="1"/>
</dbReference>
<protein>
    <submittedName>
        <fullName evidence="3">Addiction module antidote protein, HigA family</fullName>
    </submittedName>
</protein>
<gene>
    <name evidence="3" type="primary">higA</name>
    <name evidence="3" type="ORF">C4F49_03655</name>
</gene>
<organism evidence="3 4">
    <name type="scientific">Sphingobacterium hungaricum</name>
    <dbReference type="NCBI Taxonomy" id="2082723"/>
    <lineage>
        <taxon>Bacteria</taxon>
        <taxon>Pseudomonadati</taxon>
        <taxon>Bacteroidota</taxon>
        <taxon>Sphingobacteriia</taxon>
        <taxon>Sphingobacteriales</taxon>
        <taxon>Sphingobacteriaceae</taxon>
        <taxon>Sphingobacterium</taxon>
    </lineage>
</organism>
<dbReference type="EMBL" id="PRDK01000003">
    <property type="protein sequence ID" value="MBE8712771.1"/>
    <property type="molecule type" value="Genomic_DNA"/>
</dbReference>
<dbReference type="Gene3D" id="1.10.260.40">
    <property type="entry name" value="lambda repressor-like DNA-binding domains"/>
    <property type="match status" value="1"/>
</dbReference>
<evidence type="ECO:0000256" key="1">
    <source>
        <dbReference type="ARBA" id="ARBA00023125"/>
    </source>
</evidence>
<proteinExistence type="predicted"/>
<keyword evidence="1" id="KW-0238">DNA-binding</keyword>
<name>A0A928USZ8_9SPHI</name>
<dbReference type="SMART" id="SM00530">
    <property type="entry name" value="HTH_XRE"/>
    <property type="match status" value="1"/>
</dbReference>
<dbReference type="InterPro" id="IPR013430">
    <property type="entry name" value="Toxin_antidote_HigA"/>
</dbReference>
<dbReference type="RefSeq" id="WP_196935944.1">
    <property type="nucleotide sequence ID" value="NZ_MU158698.1"/>
</dbReference>
<dbReference type="InterPro" id="IPR010982">
    <property type="entry name" value="Lambda_DNA-bd_dom_sf"/>
</dbReference>
<dbReference type="PROSITE" id="PS50943">
    <property type="entry name" value="HTH_CROC1"/>
    <property type="match status" value="1"/>
</dbReference>
<evidence type="ECO:0000259" key="2">
    <source>
        <dbReference type="PROSITE" id="PS50943"/>
    </source>
</evidence>
<dbReference type="NCBIfam" id="TIGR02607">
    <property type="entry name" value="antidote_HigA"/>
    <property type="match status" value="1"/>
</dbReference>
<dbReference type="Pfam" id="PF01381">
    <property type="entry name" value="HTH_3"/>
    <property type="match status" value="1"/>
</dbReference>
<evidence type="ECO:0000313" key="3">
    <source>
        <dbReference type="EMBL" id="MBE8712771.1"/>
    </source>
</evidence>
<keyword evidence="4" id="KW-1185">Reference proteome</keyword>
<dbReference type="PANTHER" id="PTHR36924:SF1">
    <property type="entry name" value="ANTITOXIN HIGA-1"/>
    <property type="match status" value="1"/>
</dbReference>
<dbReference type="Proteomes" id="UP000616201">
    <property type="component" value="Unassembled WGS sequence"/>
</dbReference>
<dbReference type="InterPro" id="IPR001387">
    <property type="entry name" value="Cro/C1-type_HTH"/>
</dbReference>
<dbReference type="SUPFAM" id="SSF47413">
    <property type="entry name" value="lambda repressor-like DNA-binding domains"/>
    <property type="match status" value="1"/>
</dbReference>
<dbReference type="GO" id="GO:0003677">
    <property type="term" value="F:DNA binding"/>
    <property type="evidence" value="ECO:0007669"/>
    <property type="project" value="UniProtKB-KW"/>
</dbReference>
<dbReference type="PANTHER" id="PTHR36924">
    <property type="entry name" value="ANTITOXIN HIGA-1"/>
    <property type="match status" value="1"/>
</dbReference>
<feature type="domain" description="HTH cro/C1-type" evidence="2">
    <location>
        <begin position="21"/>
        <end position="68"/>
    </location>
</feature>